<name>A0A8J4RFJ5_9ROSI</name>
<dbReference type="GO" id="GO:0005634">
    <property type="term" value="C:nucleus"/>
    <property type="evidence" value="ECO:0007669"/>
    <property type="project" value="TreeGrafter"/>
</dbReference>
<dbReference type="InterPro" id="IPR013126">
    <property type="entry name" value="Hsp_70_fam"/>
</dbReference>
<keyword evidence="2" id="KW-0067">ATP-binding</keyword>
<comment type="caution">
    <text evidence="3">The sequence shown here is derived from an EMBL/GenBank/DDBJ whole genome shotgun (WGS) entry which is preliminary data.</text>
</comment>
<protein>
    <submittedName>
        <fullName evidence="3">Uncharacterized protein</fullName>
    </submittedName>
</protein>
<dbReference type="Pfam" id="PF00012">
    <property type="entry name" value="HSP70"/>
    <property type="match status" value="2"/>
</dbReference>
<keyword evidence="1" id="KW-0547">Nucleotide-binding</keyword>
<dbReference type="EMBL" id="JRKL02000948">
    <property type="protein sequence ID" value="KAF3967098.1"/>
    <property type="molecule type" value="Genomic_DNA"/>
</dbReference>
<proteinExistence type="predicted"/>
<sequence>MALANGIYKTDLPETDQSNVAFSDIGHASMQFYFAGFKKGQLKILAHDQSLGGGESKSLELVKVPLEMAFADAGLTFENVHMVEVVGSGSHVPAMIKVLTELFKKPRHTNECK</sequence>
<evidence type="ECO:0000256" key="2">
    <source>
        <dbReference type="ARBA" id="ARBA00022840"/>
    </source>
</evidence>
<keyword evidence="4" id="KW-1185">Reference proteome</keyword>
<dbReference type="Gene3D" id="3.30.420.40">
    <property type="match status" value="1"/>
</dbReference>
<dbReference type="FunFam" id="3.30.420.40:FF:000021">
    <property type="entry name" value="heat shock 70 kDa protein 4"/>
    <property type="match status" value="1"/>
</dbReference>
<organism evidence="3 4">
    <name type="scientific">Castanea mollissima</name>
    <name type="common">Chinese chestnut</name>
    <dbReference type="NCBI Taxonomy" id="60419"/>
    <lineage>
        <taxon>Eukaryota</taxon>
        <taxon>Viridiplantae</taxon>
        <taxon>Streptophyta</taxon>
        <taxon>Embryophyta</taxon>
        <taxon>Tracheophyta</taxon>
        <taxon>Spermatophyta</taxon>
        <taxon>Magnoliopsida</taxon>
        <taxon>eudicotyledons</taxon>
        <taxon>Gunneridae</taxon>
        <taxon>Pentapetalae</taxon>
        <taxon>rosids</taxon>
        <taxon>fabids</taxon>
        <taxon>Fagales</taxon>
        <taxon>Fagaceae</taxon>
        <taxon>Castanea</taxon>
    </lineage>
</organism>
<dbReference type="OrthoDB" id="434160at2759"/>
<dbReference type="GO" id="GO:0005829">
    <property type="term" value="C:cytosol"/>
    <property type="evidence" value="ECO:0007669"/>
    <property type="project" value="TreeGrafter"/>
</dbReference>
<dbReference type="GO" id="GO:0005524">
    <property type="term" value="F:ATP binding"/>
    <property type="evidence" value="ECO:0007669"/>
    <property type="project" value="UniProtKB-KW"/>
</dbReference>
<evidence type="ECO:0000313" key="3">
    <source>
        <dbReference type="EMBL" id="KAF3967098.1"/>
    </source>
</evidence>
<evidence type="ECO:0000256" key="1">
    <source>
        <dbReference type="ARBA" id="ARBA00022741"/>
    </source>
</evidence>
<dbReference type="GO" id="GO:0140662">
    <property type="term" value="F:ATP-dependent protein folding chaperone"/>
    <property type="evidence" value="ECO:0007669"/>
    <property type="project" value="InterPro"/>
</dbReference>
<reference evidence="3" key="1">
    <citation type="submission" date="2020-03" db="EMBL/GenBank/DDBJ databases">
        <title>Castanea mollissima Vanexum genome sequencing.</title>
        <authorList>
            <person name="Staton M."/>
        </authorList>
    </citation>
    <scope>NUCLEOTIDE SEQUENCE</scope>
    <source>
        <tissue evidence="3">Leaf</tissue>
    </source>
</reference>
<dbReference type="Proteomes" id="UP000737018">
    <property type="component" value="Unassembled WGS sequence"/>
</dbReference>
<dbReference type="AlphaFoldDB" id="A0A8J4RFJ5"/>
<accession>A0A8J4RFJ5</accession>
<dbReference type="PANTHER" id="PTHR45639:SF4">
    <property type="entry name" value="HSC70CB, ISOFORM G"/>
    <property type="match status" value="1"/>
</dbReference>
<gene>
    <name evidence="3" type="ORF">CMV_008869</name>
</gene>
<dbReference type="PANTHER" id="PTHR45639">
    <property type="entry name" value="HSC70CB, ISOFORM G-RELATED"/>
    <property type="match status" value="1"/>
</dbReference>
<evidence type="ECO:0000313" key="4">
    <source>
        <dbReference type="Proteomes" id="UP000737018"/>
    </source>
</evidence>